<dbReference type="InterPro" id="IPR052894">
    <property type="entry name" value="AsmA-related"/>
</dbReference>
<evidence type="ECO:0000256" key="3">
    <source>
        <dbReference type="ARBA" id="ARBA00022989"/>
    </source>
</evidence>
<keyword evidence="8" id="KW-1185">Reference proteome</keyword>
<dbReference type="PANTHER" id="PTHR30441">
    <property type="entry name" value="DUF748 DOMAIN-CONTAINING PROTEIN"/>
    <property type="match status" value="1"/>
</dbReference>
<evidence type="ECO:0000256" key="2">
    <source>
        <dbReference type="ARBA" id="ARBA00022692"/>
    </source>
</evidence>
<dbReference type="GO" id="GO:0009306">
    <property type="term" value="P:protein secretion"/>
    <property type="evidence" value="ECO:0007669"/>
    <property type="project" value="InterPro"/>
</dbReference>
<evidence type="ECO:0000256" key="4">
    <source>
        <dbReference type="ARBA" id="ARBA00023136"/>
    </source>
</evidence>
<evidence type="ECO:0000313" key="8">
    <source>
        <dbReference type="Proteomes" id="UP000320585"/>
    </source>
</evidence>
<dbReference type="PANTHER" id="PTHR30441:SF8">
    <property type="entry name" value="DUF748 DOMAIN-CONTAINING PROTEIN"/>
    <property type="match status" value="1"/>
</dbReference>
<dbReference type="Pfam" id="PF04357">
    <property type="entry name" value="TamB"/>
    <property type="match status" value="1"/>
</dbReference>
<gene>
    <name evidence="7" type="ORF">Dia5BBH33_10300</name>
</gene>
<proteinExistence type="predicted"/>
<evidence type="ECO:0000256" key="5">
    <source>
        <dbReference type="SAM" id="Phobius"/>
    </source>
</evidence>
<sequence>MNKSRIKWWLNGIAAFIFVAICFVYLLIRPIIVQNLDPVLHEKIGARVNGTISWEQLDLDPGYNLQFAGLELKDNNGDTVLKSSYLTIGWTVSSLYDYLVHDSGVASLVKSVTVEDPEIDLRQGQDNSWNIQDILKPSDDTNSGTFTGKVTIKNGTIAVNTANSDRYVFNDLKGNFDWNKDQKIHGSFNGTFIDNPFNGTLKYTDENNLEVDLKADSISLKSLQPLLNQFPDLSKKIELKNGTGEATSAKIWRSDGAVAYHVKGHFNNAALSYENYILADGAAFFDIYDGEASFSDVSAKINGQNISGDARINWNLPEIMLQSNLNFHGFEIEKVLPDEQIRGALTGSMLVSGTLKNPYVSGDVVLKNGGYQDMDIYLAKAKFIYGDDGIIIPSLEAKTSAGEITGDGRYDLTSGAFNGEAVVTDLSLGNIPADIGASGILNGSVEAAGNYKDGAFSLNKGSFVGKGEGLSYTDYSAGNVSGFGSYDSGNWNFTGYARDMSAKGVHVDTLSGNAESTNGVTNISYVTGTMGNGAFTASGVYSDQGMNIKAEAGNIDMGQFPGLAGIPVSGTASLTADIHGTPQQPQADVIFNASDGAIKGAAFNTLKGRLTADEKTLTISDAKWTGDSENHTVKGTIGIAEPHNLNLSIKTEKSRIEDLLRLAQLDYPVTGWIENDMSVSGDVDHPVVKGNFLAWDGSIKGELFQSISAGYDYDSSGLKLSNGLAYIYDGTAMVNGVVRPDGLDLQTSFNDISIERMLPQSGITGKVSLLSRVKGTMDNPQFDGTAASREIHVGGSVVRVVSTGVHYRDHVVTLDEGSFRQQGGSFTWKGNYNVENSSIDGTLKFDNWNAKEILRMLKVTSDAVDIPVEGGMRISGTLDNPSVDFKANILGGHLGATSVGDGVIDFSYMNKALSIRKMNIPVGNGVLAAQGGMNSQGDLDIKFAARDMDVSWIPSVLNKKDVKIGGTLTAGVYLSGNKTKPVADISIGVDHPSYGDISFDDFSLMANMSDNVFILQNALITRDAYKASMKGTIPGAMFGLPVVSDVPIDLDINLDHADMNILALFSKAVTSANGPIKGHLKVTGAYNDPMIFGGVTIKDGSFTLATMSEPISPFNLNLAFNGKTADADMSAVFGGGQASAKGSVNWNNAAITGYSGEAHIHTPSIKSTYYKGALDGDFTLGEVFGQMGISGNLNIHDAVIDVPFALLGSSGSTTMNMLTKVDVSVGDNVRLYNSLLYDMLIRGNVSVMGPVKAPVVTGRVNVEKGDVRINTTDFRADQASAIWGGEPGSLIPVIRANAVTKVGHYNITAELEGPATEMTTVFHSDPYLSDSQILMLLTLHQNPDKDSSGAMEGALFNAGLTMIFGNGVQDFLQDKIGLDLISITSSLTDYYDSINDNNDNYYYIKIGKYIFNDFMLTATMGVNNDEKSVGFHYDLNSRIGLSSWYNSNHDSYIGTDWSFKF</sequence>
<comment type="subcellular location">
    <subcellularLocation>
        <location evidence="1">Membrane</location>
        <topology evidence="1">Single-pass membrane protein</topology>
    </subcellularLocation>
</comment>
<evidence type="ECO:0000256" key="1">
    <source>
        <dbReference type="ARBA" id="ARBA00004167"/>
    </source>
</evidence>
<dbReference type="RefSeq" id="WP_143332522.1">
    <property type="nucleotide sequence ID" value="NZ_AP019697.1"/>
</dbReference>
<evidence type="ECO:0000313" key="7">
    <source>
        <dbReference type="EMBL" id="BBK25095.1"/>
    </source>
</evidence>
<dbReference type="GO" id="GO:0090313">
    <property type="term" value="P:regulation of protein targeting to membrane"/>
    <property type="evidence" value="ECO:0007669"/>
    <property type="project" value="TreeGrafter"/>
</dbReference>
<dbReference type="GO" id="GO:0005886">
    <property type="term" value="C:plasma membrane"/>
    <property type="evidence" value="ECO:0007669"/>
    <property type="project" value="InterPro"/>
</dbReference>
<keyword evidence="3 5" id="KW-1133">Transmembrane helix</keyword>
<keyword evidence="4 5" id="KW-0472">Membrane</keyword>
<dbReference type="GeneID" id="92716245"/>
<reference evidence="8" key="1">
    <citation type="submission" date="2019-05" db="EMBL/GenBank/DDBJ databases">
        <title>Complete genome sequencing of Dialister sp. strain 5BBH33.</title>
        <authorList>
            <person name="Sakamoto M."/>
            <person name="Murakami T."/>
            <person name="Mori H."/>
        </authorList>
    </citation>
    <scope>NUCLEOTIDE SEQUENCE [LARGE SCALE GENOMIC DNA]</scope>
    <source>
        <strain evidence="8">5BBH33</strain>
    </source>
</reference>
<dbReference type="InterPro" id="IPR007452">
    <property type="entry name" value="TamB_C"/>
</dbReference>
<feature type="domain" description="Translocation and assembly module TamB C-terminal" evidence="6">
    <location>
        <begin position="1130"/>
        <end position="1459"/>
    </location>
</feature>
<dbReference type="KEGG" id="dho:Dia5BBH33_10300"/>
<evidence type="ECO:0000259" key="6">
    <source>
        <dbReference type="Pfam" id="PF04357"/>
    </source>
</evidence>
<dbReference type="Proteomes" id="UP000320585">
    <property type="component" value="Chromosome"/>
</dbReference>
<keyword evidence="2 5" id="KW-0812">Transmembrane</keyword>
<accession>A0A8D4UUB7</accession>
<dbReference type="OrthoDB" id="3034030at2"/>
<organism evidence="7 8">
    <name type="scientific">Dialister hominis</name>
    <dbReference type="NCBI Taxonomy" id="2582419"/>
    <lineage>
        <taxon>Bacteria</taxon>
        <taxon>Bacillati</taxon>
        <taxon>Bacillota</taxon>
        <taxon>Negativicutes</taxon>
        <taxon>Veillonellales</taxon>
        <taxon>Veillonellaceae</taxon>
        <taxon>Dialister</taxon>
    </lineage>
</organism>
<name>A0A8D4UUB7_9FIRM</name>
<dbReference type="EMBL" id="AP019697">
    <property type="protein sequence ID" value="BBK25095.1"/>
    <property type="molecule type" value="Genomic_DNA"/>
</dbReference>
<protein>
    <recommendedName>
        <fullName evidence="6">Translocation and assembly module TamB C-terminal domain-containing protein</fullName>
    </recommendedName>
</protein>
<feature type="transmembrane region" description="Helical" evidence="5">
    <location>
        <begin position="9"/>
        <end position="28"/>
    </location>
</feature>